<dbReference type="SUPFAM" id="SSF46689">
    <property type="entry name" value="Homeodomain-like"/>
    <property type="match status" value="1"/>
</dbReference>
<name>A0ABM5P6T9_DEHRP</name>
<reference evidence="1 2" key="1">
    <citation type="journal article" date="2013" name="Stand. Genomic Sci.">
        <title>Complete genome sequence of Dehalobacter restrictus PER-K23(T.).</title>
        <authorList>
            <person name="Kruse T."/>
            <person name="Maillard J."/>
            <person name="Goodwin L."/>
            <person name="Woyke T."/>
            <person name="Teshima H."/>
            <person name="Bruce D."/>
            <person name="Detter C."/>
            <person name="Tapia R."/>
            <person name="Han C."/>
            <person name="Huntemann M."/>
            <person name="Wei C.L."/>
            <person name="Han J."/>
            <person name="Chen A."/>
            <person name="Kyrpides N."/>
            <person name="Szeto E."/>
            <person name="Markowitz V."/>
            <person name="Ivanova N."/>
            <person name="Pagani I."/>
            <person name="Pati A."/>
            <person name="Pitluck S."/>
            <person name="Nolan M."/>
            <person name="Holliger C."/>
            <person name="Smidt H."/>
        </authorList>
    </citation>
    <scope>NUCLEOTIDE SEQUENCE [LARGE SCALE GENOMIC DNA]</scope>
    <source>
        <strain evidence="2">DSM 9455</strain>
    </source>
</reference>
<dbReference type="InterPro" id="IPR009057">
    <property type="entry name" value="Homeodomain-like_sf"/>
</dbReference>
<evidence type="ECO:0000313" key="1">
    <source>
        <dbReference type="EMBL" id="AHF10427.1"/>
    </source>
</evidence>
<accession>A0ABM5P6T9</accession>
<sequence length="153" mass="16990">MPSVKYIIELTESDRKALTDLVTKGIAPAKLILRANILLASDRNSTKHMTVAEIAETFHTTPTTVQTVKTTYVEKGLEQTLVRRKRKIPPVPAKVTGDVEAHIIALCCSNPPKGYSRWTVRLLSEKCIELGYVKSISPMTISRTLKKTNLSLT</sequence>
<keyword evidence="2" id="KW-1185">Reference proteome</keyword>
<evidence type="ECO:0000313" key="2">
    <source>
        <dbReference type="Proteomes" id="UP000018934"/>
    </source>
</evidence>
<dbReference type="RefSeq" id="WP_025205930.1">
    <property type="nucleotide sequence ID" value="NZ_CP007033.1"/>
</dbReference>
<dbReference type="EMBL" id="CP007033">
    <property type="protein sequence ID" value="AHF10427.1"/>
    <property type="molecule type" value="Genomic_DNA"/>
</dbReference>
<organism evidence="1 2">
    <name type="scientific">Dehalobacter restrictus (strain DSM 9455 / PER-K23)</name>
    <dbReference type="NCBI Taxonomy" id="871738"/>
    <lineage>
        <taxon>Bacteria</taxon>
        <taxon>Bacillati</taxon>
        <taxon>Bacillota</taxon>
        <taxon>Clostridia</taxon>
        <taxon>Eubacteriales</taxon>
        <taxon>Desulfitobacteriaceae</taxon>
        <taxon>Dehalobacter</taxon>
    </lineage>
</organism>
<proteinExistence type="predicted"/>
<dbReference type="Proteomes" id="UP000018934">
    <property type="component" value="Chromosome"/>
</dbReference>
<gene>
    <name evidence="1" type="ORF">DEHRE_10345</name>
</gene>
<protein>
    <submittedName>
        <fullName evidence="1">Transposase</fullName>
    </submittedName>
</protein>
<dbReference type="Pfam" id="PF13565">
    <property type="entry name" value="HTH_32"/>
    <property type="match status" value="1"/>
</dbReference>